<protein>
    <recommendedName>
        <fullName evidence="7">Flavin prenyltransferase UbiX</fullName>
        <ecNumber evidence="7">2.5.1.129</ecNumber>
    </recommendedName>
</protein>
<dbReference type="RefSeq" id="WP_338536306.1">
    <property type="nucleotide sequence ID" value="NZ_AP028654.1"/>
</dbReference>
<feature type="binding site" evidence="7">
    <location>
        <position position="36"/>
    </location>
    <ligand>
        <name>FMN</name>
        <dbReference type="ChEBI" id="CHEBI:58210"/>
    </ligand>
</feature>
<dbReference type="InterPro" id="IPR036551">
    <property type="entry name" value="Flavin_trans-like"/>
</dbReference>
<dbReference type="GO" id="GO:0106141">
    <property type="term" value="F:flavin prenyltransferase activity"/>
    <property type="evidence" value="ECO:0007669"/>
    <property type="project" value="UniProtKB-EC"/>
</dbReference>
<evidence type="ECO:0000313" key="10">
    <source>
        <dbReference type="Proteomes" id="UP001321786"/>
    </source>
</evidence>
<dbReference type="Gene3D" id="3.40.50.1950">
    <property type="entry name" value="Flavin prenyltransferase-like"/>
    <property type="match status" value="1"/>
</dbReference>
<dbReference type="PANTHER" id="PTHR43374">
    <property type="entry name" value="FLAVIN PRENYLTRANSFERASE"/>
    <property type="match status" value="1"/>
</dbReference>
<keyword evidence="10" id="KW-1185">Reference proteome</keyword>
<evidence type="ECO:0000259" key="8">
    <source>
        <dbReference type="Pfam" id="PF02441"/>
    </source>
</evidence>
<gene>
    <name evidence="7" type="primary">ubiX</name>
    <name evidence="9" type="ORF">HLPR_02790</name>
</gene>
<comment type="caution">
    <text evidence="7">Lacks conserved residue(s) required for the propagation of feature annotation.</text>
</comment>
<evidence type="ECO:0000256" key="6">
    <source>
        <dbReference type="ARBA" id="ARBA00060793"/>
    </source>
</evidence>
<dbReference type="AlphaFoldDB" id="A0AAU9EEW0"/>
<comment type="catalytic activity">
    <reaction evidence="5 7">
        <text>dimethylallyl phosphate + FMNH2 = prenylated FMNH2 + phosphate</text>
        <dbReference type="Rhea" id="RHEA:37743"/>
        <dbReference type="ChEBI" id="CHEBI:43474"/>
        <dbReference type="ChEBI" id="CHEBI:57618"/>
        <dbReference type="ChEBI" id="CHEBI:87467"/>
        <dbReference type="ChEBI" id="CHEBI:88052"/>
        <dbReference type="EC" id="2.5.1.129"/>
    </reaction>
</comment>
<dbReference type="Pfam" id="PF02441">
    <property type="entry name" value="Flavoprotein"/>
    <property type="match status" value="1"/>
</dbReference>
<dbReference type="NCBIfam" id="TIGR00421">
    <property type="entry name" value="ubiX_pad"/>
    <property type="match status" value="1"/>
</dbReference>
<dbReference type="InterPro" id="IPR004507">
    <property type="entry name" value="UbiX-like"/>
</dbReference>
<dbReference type="FunFam" id="3.40.50.1950:FF:000001">
    <property type="entry name" value="Flavin prenyltransferase UbiX"/>
    <property type="match status" value="1"/>
</dbReference>
<feature type="binding site" evidence="7">
    <location>
        <position position="168"/>
    </location>
    <ligand>
        <name>dimethylallyl phosphate</name>
        <dbReference type="ChEBI" id="CHEBI:88052"/>
    </ligand>
</feature>
<comment type="function">
    <text evidence="7">Flavin prenyltransferase that catalyzes the synthesis of the prenylated FMN cofactor (prenyl-FMN) for 4-hydroxy-3-polyprenylbenzoic acid decarboxylase UbiD. The prenyltransferase is metal-independent and links a dimethylallyl moiety from dimethylallyl monophosphate (DMAP) to the flavin N5 and C6 atoms of FMN.</text>
</comment>
<feature type="domain" description="Flavoprotein" evidence="8">
    <location>
        <begin position="2"/>
        <end position="173"/>
    </location>
</feature>
<feature type="binding site" evidence="7">
    <location>
        <position position="122"/>
    </location>
    <ligand>
        <name>FMN</name>
        <dbReference type="ChEBI" id="CHEBI:58210"/>
    </ligand>
</feature>
<keyword evidence="1 7" id="KW-0637">Prenyltransferase</keyword>
<accession>A0AAU9EEW0</accession>
<proteinExistence type="inferred from homology"/>
<dbReference type="EMBL" id="AP028654">
    <property type="protein sequence ID" value="BEP27948.1"/>
    <property type="molecule type" value="Genomic_DNA"/>
</dbReference>
<evidence type="ECO:0000256" key="7">
    <source>
        <dbReference type="HAMAP-Rule" id="MF_01984"/>
    </source>
</evidence>
<evidence type="ECO:0000256" key="3">
    <source>
        <dbReference type="ARBA" id="ARBA00022643"/>
    </source>
</evidence>
<dbReference type="PANTHER" id="PTHR43374:SF1">
    <property type="entry name" value="FLAVIN PRENYLTRANSFERASE PAD1, MITOCHONDRIAL"/>
    <property type="match status" value="1"/>
</dbReference>
<name>A0AAU9EEW0_9FIRM</name>
<dbReference type="EC" id="2.5.1.129" evidence="7"/>
<feature type="binding site" evidence="7">
    <location>
        <begin position="10"/>
        <end position="12"/>
    </location>
    <ligand>
        <name>FMN</name>
        <dbReference type="ChEBI" id="CHEBI:58210"/>
    </ligand>
</feature>
<reference evidence="9 10" key="1">
    <citation type="submission" date="2023-08" db="EMBL/GenBank/DDBJ databases">
        <title>Helicovermis profunda gen. nov., sp. nov., a novel mesophilic, fermentative bacterium within the Bacillota from a deep-sea hydrothermal vent chimney.</title>
        <authorList>
            <person name="Miyazaki U."/>
            <person name="Mizutani D."/>
            <person name="Hashimoto Y."/>
            <person name="Tame A."/>
            <person name="Sawayama S."/>
            <person name="Miyazaki J."/>
            <person name="Takai K."/>
            <person name="Nakagawa S."/>
        </authorList>
    </citation>
    <scope>NUCLEOTIDE SEQUENCE [LARGE SCALE GENOMIC DNA]</scope>
    <source>
        <strain evidence="9 10">S502</strain>
    </source>
</reference>
<keyword evidence="4 7" id="KW-0808">Transferase</keyword>
<sequence>MKKIIVAITGGSCVIYAVALLKTLQQMNIETHVVVSKMGESNLNYECDMNIGEIKEISSYYYDYNNLGAAIASGSFKIDSMVIIPCTMNTLGAIANGLSSNLIHRAADVTIKEGRKLVIVPRETPFSPVHLENMLKLSKIGVTIMPAAPGFYHIPETISDIVDIMVGRTLDQLGIDSELFKRWE</sequence>
<dbReference type="InterPro" id="IPR003382">
    <property type="entry name" value="Flavoprotein"/>
</dbReference>
<feature type="binding site" evidence="7">
    <location>
        <position position="152"/>
    </location>
    <ligand>
        <name>dimethylallyl phosphate</name>
        <dbReference type="ChEBI" id="CHEBI:88052"/>
    </ligand>
</feature>
<evidence type="ECO:0000313" key="9">
    <source>
        <dbReference type="EMBL" id="BEP27948.1"/>
    </source>
</evidence>
<keyword evidence="3 7" id="KW-0288">FMN</keyword>
<dbReference type="SUPFAM" id="SSF52507">
    <property type="entry name" value="Homo-oligomeric flavin-containing Cys decarboxylases, HFCD"/>
    <property type="match status" value="1"/>
</dbReference>
<organism evidence="9 10">
    <name type="scientific">Helicovermis profundi</name>
    <dbReference type="NCBI Taxonomy" id="3065157"/>
    <lineage>
        <taxon>Bacteria</taxon>
        <taxon>Bacillati</taxon>
        <taxon>Bacillota</taxon>
        <taxon>Clostridia</taxon>
        <taxon>Helicovermis</taxon>
    </lineage>
</organism>
<evidence type="ECO:0000256" key="5">
    <source>
        <dbReference type="ARBA" id="ARBA00050612"/>
    </source>
</evidence>
<feature type="binding site" evidence="7">
    <location>
        <begin position="87"/>
        <end position="90"/>
    </location>
    <ligand>
        <name>FMN</name>
        <dbReference type="ChEBI" id="CHEBI:58210"/>
    </ligand>
</feature>
<keyword evidence="2 7" id="KW-0285">Flavoprotein</keyword>
<dbReference type="GO" id="GO:0016831">
    <property type="term" value="F:carboxy-lyase activity"/>
    <property type="evidence" value="ECO:0007669"/>
    <property type="project" value="TreeGrafter"/>
</dbReference>
<dbReference type="Proteomes" id="UP001321786">
    <property type="component" value="Chromosome"/>
</dbReference>
<comment type="similarity">
    <text evidence="6 7">Belongs to the UbiX/PAD1 family.</text>
</comment>
<dbReference type="NCBIfam" id="NF004685">
    <property type="entry name" value="PRK06029.1"/>
    <property type="match status" value="1"/>
</dbReference>
<evidence type="ECO:0000256" key="2">
    <source>
        <dbReference type="ARBA" id="ARBA00022630"/>
    </source>
</evidence>
<evidence type="ECO:0000256" key="1">
    <source>
        <dbReference type="ARBA" id="ARBA00022602"/>
    </source>
</evidence>
<dbReference type="KEGG" id="hprf:HLPR_02790"/>
<dbReference type="HAMAP" id="MF_01984">
    <property type="entry name" value="ubiX_pad"/>
    <property type="match status" value="1"/>
</dbReference>
<evidence type="ECO:0000256" key="4">
    <source>
        <dbReference type="ARBA" id="ARBA00022679"/>
    </source>
</evidence>